<dbReference type="SUPFAM" id="SSF51126">
    <property type="entry name" value="Pectin lyase-like"/>
    <property type="match status" value="1"/>
</dbReference>
<proteinExistence type="inferred from homology"/>
<protein>
    <submittedName>
        <fullName evidence="6">Pectinesterase family protein</fullName>
    </submittedName>
</protein>
<dbReference type="SUPFAM" id="SSF52266">
    <property type="entry name" value="SGNH hydrolase"/>
    <property type="match status" value="1"/>
</dbReference>
<dbReference type="PANTHER" id="PTHR43695">
    <property type="entry name" value="PUTATIVE (AFU_ORTHOLOGUE AFUA_2G17250)-RELATED"/>
    <property type="match status" value="1"/>
</dbReference>
<evidence type="ECO:0000256" key="2">
    <source>
        <dbReference type="ARBA" id="ARBA00022801"/>
    </source>
</evidence>
<dbReference type="Pfam" id="PF01095">
    <property type="entry name" value="Pectinesterase"/>
    <property type="match status" value="1"/>
</dbReference>
<evidence type="ECO:0000313" key="7">
    <source>
        <dbReference type="Proteomes" id="UP001566476"/>
    </source>
</evidence>
<dbReference type="Pfam" id="PF13472">
    <property type="entry name" value="Lipase_GDSL_2"/>
    <property type="match status" value="1"/>
</dbReference>
<dbReference type="InterPro" id="IPR000070">
    <property type="entry name" value="Pectinesterase_cat"/>
</dbReference>
<dbReference type="PANTHER" id="PTHR43695:SF1">
    <property type="entry name" value="RHAMNOGALACTURONAN ACETYLESTERASE"/>
    <property type="match status" value="1"/>
</dbReference>
<accession>A0ABV4I480</accession>
<dbReference type="CDD" id="cd01821">
    <property type="entry name" value="Rhamnogalacturan_acetylesterase_like"/>
    <property type="match status" value="1"/>
</dbReference>
<dbReference type="Proteomes" id="UP001566476">
    <property type="component" value="Unassembled WGS sequence"/>
</dbReference>
<keyword evidence="3" id="KW-0063">Aspartyl esterase</keyword>
<comment type="caution">
    <text evidence="6">The sequence shown here is derived from an EMBL/GenBank/DDBJ whole genome shotgun (WGS) entry which is preliminary data.</text>
</comment>
<sequence length="529" mass="56962">MDRLVDRPRNQTAHRTVVVGDDAELLPSVGRALAEPTVTEIVVQPGRYVEHLRIEPRAAPLTIRSATGRAEDVVLTFDLCQGDRDRTGLPYGQDCATLTVVADDVTLADLTVENTFDRFAEPCQVEAQAIALRTLGDRITVQRCRLLARQDTLLLDAPGWSDVRHVHLRDCLVEGDVDFVYGRATAVLEGGEVRSNGRGWVSAPSTARENPRGLLFSGVRFTGPGLPSGSVHLGRPWHPGGKPDAVGQALFVDCAFGSHLSPAGFTEMSGFDWRDARFGVLGGTGAHPGWPSVPPGSPTRPEEFLAGWDGPPVLSGRVVVVSDSTASDYPADRAPRTGWGQVLARCTGGEVVNRAISGASTTSFLASGAADEALAELRPGDLLLVAFGHNDAKTDERHADVHRTYPANLRRFVVGARARGAHPVLLTPVERRSFDAQGRARSTHEGYPDAVRRLAERDGVPWFDLTVASRRLWQEQGEEGSRASFLWFGPGAHDGYPDGERDDTHLSEAGAVAIAELVSAGLRDLGLLR</sequence>
<dbReference type="RefSeq" id="WP_370718063.1">
    <property type="nucleotide sequence ID" value="NZ_JBGGTQ010000003.1"/>
</dbReference>
<evidence type="ECO:0000256" key="1">
    <source>
        <dbReference type="ARBA" id="ARBA00008668"/>
    </source>
</evidence>
<dbReference type="InterPro" id="IPR013830">
    <property type="entry name" value="SGNH_hydro"/>
</dbReference>
<evidence type="ECO:0000259" key="5">
    <source>
        <dbReference type="Pfam" id="PF13472"/>
    </source>
</evidence>
<keyword evidence="7" id="KW-1185">Reference proteome</keyword>
<dbReference type="InterPro" id="IPR036514">
    <property type="entry name" value="SGNH_hydro_sf"/>
</dbReference>
<feature type="domain" description="Pectinesterase catalytic" evidence="4">
    <location>
        <begin position="40"/>
        <end position="268"/>
    </location>
</feature>
<dbReference type="Gene3D" id="3.40.50.1110">
    <property type="entry name" value="SGNH hydrolase"/>
    <property type="match status" value="1"/>
</dbReference>
<keyword evidence="2" id="KW-0378">Hydrolase</keyword>
<reference evidence="6 7" key="1">
    <citation type="submission" date="2024-07" db="EMBL/GenBank/DDBJ databases">
        <authorList>
            <person name="Thanompreechachai J."/>
            <person name="Duangmal K."/>
        </authorList>
    </citation>
    <scope>NUCLEOTIDE SEQUENCE [LARGE SCALE GENOMIC DNA]</scope>
    <source>
        <strain evidence="6 7">TBRC 1896</strain>
    </source>
</reference>
<dbReference type="Gene3D" id="2.160.20.10">
    <property type="entry name" value="Single-stranded right-handed beta-helix, Pectin lyase-like"/>
    <property type="match status" value="1"/>
</dbReference>
<evidence type="ECO:0000313" key="6">
    <source>
        <dbReference type="EMBL" id="MEZ0492012.1"/>
    </source>
</evidence>
<dbReference type="InterPro" id="IPR012334">
    <property type="entry name" value="Pectin_lyas_fold"/>
</dbReference>
<dbReference type="InterPro" id="IPR011050">
    <property type="entry name" value="Pectin_lyase_fold/virulence"/>
</dbReference>
<evidence type="ECO:0000259" key="4">
    <source>
        <dbReference type="Pfam" id="PF01095"/>
    </source>
</evidence>
<name>A0ABV4I480_9ACTN</name>
<dbReference type="EMBL" id="JBGGTQ010000003">
    <property type="protein sequence ID" value="MEZ0492012.1"/>
    <property type="molecule type" value="Genomic_DNA"/>
</dbReference>
<evidence type="ECO:0000256" key="3">
    <source>
        <dbReference type="ARBA" id="ARBA00023085"/>
    </source>
</evidence>
<feature type="domain" description="SGNH hydrolase-type esterase" evidence="5">
    <location>
        <begin position="323"/>
        <end position="511"/>
    </location>
</feature>
<gene>
    <name evidence="6" type="ORF">AB2L28_07155</name>
</gene>
<dbReference type="InterPro" id="IPR037459">
    <property type="entry name" value="RhgT-like"/>
</dbReference>
<organism evidence="6 7">
    <name type="scientific">Kineococcus mangrovi</name>
    <dbReference type="NCBI Taxonomy" id="1660183"/>
    <lineage>
        <taxon>Bacteria</taxon>
        <taxon>Bacillati</taxon>
        <taxon>Actinomycetota</taxon>
        <taxon>Actinomycetes</taxon>
        <taxon>Kineosporiales</taxon>
        <taxon>Kineosporiaceae</taxon>
        <taxon>Kineococcus</taxon>
    </lineage>
</organism>
<comment type="similarity">
    <text evidence="1">Belongs to the 'GDSL' lipolytic enzyme family.</text>
</comment>